<accession>A0A8X6JUB6</accession>
<sequence length="99" mass="11234">MEEDDILTEVGELTPVGFGYILFPTHLGSLHLFSPKEKATSLSCLAESVFLKNNFFESKDPQSDCVHYSEINIHCRESCSYTLPYLSGRWHCVDLQCIT</sequence>
<name>A0A8X6JUB6_NEPPI</name>
<keyword evidence="2" id="KW-1185">Reference proteome</keyword>
<evidence type="ECO:0000313" key="1">
    <source>
        <dbReference type="EMBL" id="GFS59723.1"/>
    </source>
</evidence>
<proteinExistence type="predicted"/>
<protein>
    <submittedName>
        <fullName evidence="1">Uncharacterized protein</fullName>
    </submittedName>
</protein>
<organism evidence="1 2">
    <name type="scientific">Nephila pilipes</name>
    <name type="common">Giant wood spider</name>
    <name type="synonym">Nephila maculata</name>
    <dbReference type="NCBI Taxonomy" id="299642"/>
    <lineage>
        <taxon>Eukaryota</taxon>
        <taxon>Metazoa</taxon>
        <taxon>Ecdysozoa</taxon>
        <taxon>Arthropoda</taxon>
        <taxon>Chelicerata</taxon>
        <taxon>Arachnida</taxon>
        <taxon>Araneae</taxon>
        <taxon>Araneomorphae</taxon>
        <taxon>Entelegynae</taxon>
        <taxon>Araneoidea</taxon>
        <taxon>Nephilidae</taxon>
        <taxon>Nephila</taxon>
    </lineage>
</organism>
<evidence type="ECO:0000313" key="2">
    <source>
        <dbReference type="Proteomes" id="UP000887013"/>
    </source>
</evidence>
<dbReference type="Proteomes" id="UP000887013">
    <property type="component" value="Unassembled WGS sequence"/>
</dbReference>
<reference evidence="1" key="1">
    <citation type="submission" date="2020-08" db="EMBL/GenBank/DDBJ databases">
        <title>Multicomponent nature underlies the extraordinary mechanical properties of spider dragline silk.</title>
        <authorList>
            <person name="Kono N."/>
            <person name="Nakamura H."/>
            <person name="Mori M."/>
            <person name="Yoshida Y."/>
            <person name="Ohtoshi R."/>
            <person name="Malay A.D."/>
            <person name="Moran D.A.P."/>
            <person name="Tomita M."/>
            <person name="Numata K."/>
            <person name="Arakawa K."/>
        </authorList>
    </citation>
    <scope>NUCLEOTIDE SEQUENCE</scope>
</reference>
<dbReference type="EMBL" id="BMAW01093301">
    <property type="protein sequence ID" value="GFS59723.1"/>
    <property type="molecule type" value="Genomic_DNA"/>
</dbReference>
<gene>
    <name evidence="1" type="ORF">NPIL_250011</name>
</gene>
<dbReference type="AlphaFoldDB" id="A0A8X6JUB6"/>
<comment type="caution">
    <text evidence="1">The sequence shown here is derived from an EMBL/GenBank/DDBJ whole genome shotgun (WGS) entry which is preliminary data.</text>
</comment>